<organism evidence="10 11">
    <name type="scientific">Chenopodium quinoa</name>
    <name type="common">Quinoa</name>
    <dbReference type="NCBI Taxonomy" id="63459"/>
    <lineage>
        <taxon>Eukaryota</taxon>
        <taxon>Viridiplantae</taxon>
        <taxon>Streptophyta</taxon>
        <taxon>Embryophyta</taxon>
        <taxon>Tracheophyta</taxon>
        <taxon>Spermatophyta</taxon>
        <taxon>Magnoliopsida</taxon>
        <taxon>eudicotyledons</taxon>
        <taxon>Gunneridae</taxon>
        <taxon>Pentapetalae</taxon>
        <taxon>Caryophyllales</taxon>
        <taxon>Chenopodiaceae</taxon>
        <taxon>Chenopodioideae</taxon>
        <taxon>Atripliceae</taxon>
        <taxon>Chenopodium</taxon>
    </lineage>
</organism>
<comment type="similarity">
    <text evidence="1">Belongs to the APC5 family.</text>
</comment>
<accession>A0A803MTE9</accession>
<dbReference type="Gramene" id="AUR62034940-RA">
    <property type="protein sequence ID" value="AUR62034940-RA:cds"/>
    <property type="gene ID" value="AUR62034940"/>
</dbReference>
<keyword evidence="5" id="KW-0833">Ubl conjugation pathway</keyword>
<dbReference type="GO" id="GO:0051301">
    <property type="term" value="P:cell division"/>
    <property type="evidence" value="ECO:0007669"/>
    <property type="project" value="UniProtKB-KW"/>
</dbReference>
<evidence type="ECO:0000313" key="10">
    <source>
        <dbReference type="EnsemblPlants" id="AUR62034940-RA:cds"/>
    </source>
</evidence>
<name>A0A803MTE9_CHEQI</name>
<protein>
    <recommendedName>
        <fullName evidence="2">Anaphase-promoting complex subunit 5</fullName>
    </recommendedName>
    <alternativeName>
        <fullName evidence="7">Cyclosome subunit 5</fullName>
    </alternativeName>
</protein>
<comment type="function">
    <text evidence="8">Component of the anaphase promoting complex/cyclosome (APC/C), a cell cycle-regulated E3 ubiquitin ligase that controls progression through mitosis and the G1 phase of the cell cycle. The APC/C complex acts by mediating ubiquitination and subsequent degradation of target proteins: it mainly mediates the formation of 'Lys-11'-linked polyubiquitin chains and, to a lower extent, the formation of 'Lys-48'- and 'Lys-63'-linked polyubiquitin chains. The APC/C complex catalyzes assembly of branched 'Lys-11'-/'Lys-48'-linked branched ubiquitin chains on target proteins.</text>
</comment>
<dbReference type="OMA" id="YAPRSHM"/>
<evidence type="ECO:0000256" key="6">
    <source>
        <dbReference type="ARBA" id="ARBA00023306"/>
    </source>
</evidence>
<dbReference type="InterPro" id="IPR037679">
    <property type="entry name" value="Apc5"/>
</dbReference>
<evidence type="ECO:0000256" key="4">
    <source>
        <dbReference type="ARBA" id="ARBA00022776"/>
    </source>
</evidence>
<dbReference type="InterPro" id="IPR011990">
    <property type="entry name" value="TPR-like_helical_dom_sf"/>
</dbReference>
<dbReference type="GO" id="GO:0005680">
    <property type="term" value="C:anaphase-promoting complex"/>
    <property type="evidence" value="ECO:0007669"/>
    <property type="project" value="InterPro"/>
</dbReference>
<dbReference type="UniPathway" id="UPA00143"/>
<dbReference type="Proteomes" id="UP000596660">
    <property type="component" value="Unplaced"/>
</dbReference>
<dbReference type="GO" id="GO:0031145">
    <property type="term" value="P:anaphase-promoting complex-dependent catabolic process"/>
    <property type="evidence" value="ECO:0007669"/>
    <property type="project" value="TreeGrafter"/>
</dbReference>
<dbReference type="InterPro" id="IPR026000">
    <property type="entry name" value="Apc5_dom"/>
</dbReference>
<keyword evidence="6" id="KW-0131">Cell cycle</keyword>
<dbReference type="PANTHER" id="PTHR12830:SF9">
    <property type="entry name" value="ANAPHASE-PROMOTING COMPLEX SUBUNIT 5"/>
    <property type="match status" value="1"/>
</dbReference>
<reference evidence="10" key="1">
    <citation type="journal article" date="2017" name="Nature">
        <title>The genome of Chenopodium quinoa.</title>
        <authorList>
            <person name="Jarvis D.E."/>
            <person name="Ho Y.S."/>
            <person name="Lightfoot D.J."/>
            <person name="Schmoeckel S.M."/>
            <person name="Li B."/>
            <person name="Borm T.J.A."/>
            <person name="Ohyanagi H."/>
            <person name="Mineta K."/>
            <person name="Michell C.T."/>
            <person name="Saber N."/>
            <person name="Kharbatia N.M."/>
            <person name="Rupper R.R."/>
            <person name="Sharp A.R."/>
            <person name="Dally N."/>
            <person name="Boughton B.A."/>
            <person name="Woo Y.H."/>
            <person name="Gao G."/>
            <person name="Schijlen E.G.W.M."/>
            <person name="Guo X."/>
            <person name="Momin A.A."/>
            <person name="Negrao S."/>
            <person name="Al-Babili S."/>
            <person name="Gehring C."/>
            <person name="Roessner U."/>
            <person name="Jung C."/>
            <person name="Murphy K."/>
            <person name="Arold S.T."/>
            <person name="Gojobori T."/>
            <person name="van der Linden C.G."/>
            <person name="van Loo E.N."/>
            <person name="Jellen E.N."/>
            <person name="Maughan P.J."/>
            <person name="Tester M."/>
        </authorList>
    </citation>
    <scope>NUCLEOTIDE SEQUENCE [LARGE SCALE GENOMIC DNA]</scope>
    <source>
        <strain evidence="10">cv. PI 614886</strain>
    </source>
</reference>
<dbReference type="Pfam" id="PF12862">
    <property type="entry name" value="ANAPC5"/>
    <property type="match status" value="1"/>
</dbReference>
<dbReference type="AlphaFoldDB" id="A0A803MTE9"/>
<evidence type="ECO:0000256" key="8">
    <source>
        <dbReference type="ARBA" id="ARBA00045696"/>
    </source>
</evidence>
<evidence type="ECO:0000259" key="9">
    <source>
        <dbReference type="Pfam" id="PF12862"/>
    </source>
</evidence>
<reference evidence="10" key="2">
    <citation type="submission" date="2021-03" db="UniProtKB">
        <authorList>
            <consortium name="EnsemblPlants"/>
        </authorList>
    </citation>
    <scope>IDENTIFICATION</scope>
</reference>
<dbReference type="EnsemblPlants" id="AUR62034940-RA">
    <property type="protein sequence ID" value="AUR62034940-RA:cds"/>
    <property type="gene ID" value="AUR62034940"/>
</dbReference>
<sequence length="934" mass="103542">MVKVPKFFIKSSLVKCARIEGWRIECKELRWADGDALETGIICRLQSYDDIMEPKLDKLLSQLREIGGMLDQRLTHRLSSLSSPDELFNFFTELQGILGGQDSSVIEDDQISLDPSSNLGMFLRRCILTFNELSFEGICHLLSDLESYCKEVLSGSPSFDLTRLDGCTDESDRLVEYEKMDLDSFAFQEATEKAETSNRAGKGISFHLHVPKVLDELVEGVEVSAAVKHSAKAKELSPFIETDALDKDDDNAGKFLHSNWQVYGYLLQKADEIEKHGSSFPLNTLESDLKQLHKLAPELHRVHFLRYLNMLHHDDYSGALENLHRYFDHSAGMEGFDLSSSSTESNCFGKYEIALLCCGMMHVHFGHPKLALEALTEAVRASQQHSNDACLAYTLTVICNLLSEFGITSASRILGSSYSPMTSIGSSLTIHQQLYVLLRRALARSEGLKLTPLVSANHLAMAKFDLMHVQRSMLSFGPKASVSLRTRPADVFQELRLSSHVVSEFSNEASAMSRDGDFATAWLKNPLKPMGPLMINSEIGSGSDCSTFEFCAQQSSIPKSVLQQLGSSFLLRTTAWEMYGSNSLARINALIYATCFADASSLDNLALACVKLVQQLAAYKGYREAYVAFGIVEKKFHVISKSRVLLLKLQLLHEHALHRGHLNLAQQVCDELGALASPVIGVDVDIKTEASLRRARTLLAANQFSQAAQVAQSLFCTCYKFNLQVENATVLLLLAEIHKKSGNATLGLPYALACILFCQSFNLDLLKASATLTLAELWLSFGPTEAHRALSLLHGIFPMILGHGGLELRARAHIIEAKCHLSDANYSVSQTPEAVLNPLKEACEELELLEYHELAAEAYYLMAMVYDKLGSLQEREIAAASFKDHTTASKNPQDSDDDTLNNVGFKDLAQGQMLATPFLLWEGQAKAYQPPYLQ</sequence>
<proteinExistence type="inferred from homology"/>
<feature type="domain" description="Anaphase-promoting complex subunit 5" evidence="9">
    <location>
        <begin position="303"/>
        <end position="404"/>
    </location>
</feature>
<keyword evidence="11" id="KW-1185">Reference proteome</keyword>
<evidence type="ECO:0000256" key="1">
    <source>
        <dbReference type="ARBA" id="ARBA00007450"/>
    </source>
</evidence>
<dbReference type="GO" id="GO:0045842">
    <property type="term" value="P:positive regulation of mitotic metaphase/anaphase transition"/>
    <property type="evidence" value="ECO:0007669"/>
    <property type="project" value="TreeGrafter"/>
</dbReference>
<evidence type="ECO:0000313" key="11">
    <source>
        <dbReference type="Proteomes" id="UP000596660"/>
    </source>
</evidence>
<dbReference type="SUPFAM" id="SSF48452">
    <property type="entry name" value="TPR-like"/>
    <property type="match status" value="1"/>
</dbReference>
<dbReference type="GO" id="GO:0070979">
    <property type="term" value="P:protein K11-linked ubiquitination"/>
    <property type="evidence" value="ECO:0007669"/>
    <property type="project" value="TreeGrafter"/>
</dbReference>
<dbReference type="CDD" id="cd16270">
    <property type="entry name" value="Apc5_N"/>
    <property type="match status" value="1"/>
</dbReference>
<keyword evidence="4" id="KW-0498">Mitosis</keyword>
<evidence type="ECO:0000256" key="5">
    <source>
        <dbReference type="ARBA" id="ARBA00022786"/>
    </source>
</evidence>
<evidence type="ECO:0000256" key="3">
    <source>
        <dbReference type="ARBA" id="ARBA00022618"/>
    </source>
</evidence>
<evidence type="ECO:0000256" key="7">
    <source>
        <dbReference type="ARBA" id="ARBA00031069"/>
    </source>
</evidence>
<keyword evidence="3" id="KW-0132">Cell division</keyword>
<evidence type="ECO:0000256" key="2">
    <source>
        <dbReference type="ARBA" id="ARBA00016066"/>
    </source>
</evidence>
<dbReference type="PANTHER" id="PTHR12830">
    <property type="entry name" value="ANAPHASE-PROMOTING COMPLEX SUBUNIT 5"/>
    <property type="match status" value="1"/>
</dbReference>